<sequence>RTFRRTYLWNAERLVALCGDLIRYCNNFGSWFILDGKKWVQDRINDIQNDAARTVRNIYKEAMEEEDTDRRKALNEHAVKSEYRGKIEAMISLARSMVPIVPEKFDQDKMIFNCKNGIMDLKTGQLLTHDRLNQQTPGNQIYLLSFSFEL</sequence>
<dbReference type="InterPro" id="IPR014818">
    <property type="entry name" value="Phage/plasmid_primase_P4_C"/>
</dbReference>
<reference evidence="2 3" key="1">
    <citation type="submission" date="2019-01" db="EMBL/GenBank/DDBJ databases">
        <title>Anoxybacillus flavithermus in powdered infant formula.</title>
        <authorList>
            <person name="Rhee M.S."/>
            <person name="Choi I.-G."/>
            <person name="Cho T.J."/>
            <person name="Park B."/>
        </authorList>
    </citation>
    <scope>NUCLEOTIDE SEQUENCE [LARGE SCALE GENOMIC DNA]</scope>
    <source>
        <strain evidence="2 3">FHS-PPAM212</strain>
    </source>
</reference>
<feature type="non-terminal residue" evidence="2">
    <location>
        <position position="1"/>
    </location>
</feature>
<evidence type="ECO:0000313" key="2">
    <source>
        <dbReference type="EMBL" id="RWU03470.1"/>
    </source>
</evidence>
<proteinExistence type="predicted"/>
<dbReference type="Proteomes" id="UP000286434">
    <property type="component" value="Unassembled WGS sequence"/>
</dbReference>
<dbReference type="Pfam" id="PF08706">
    <property type="entry name" value="D5_N"/>
    <property type="match status" value="1"/>
</dbReference>
<dbReference type="EMBL" id="SBBW01000202">
    <property type="protein sequence ID" value="RWU03470.1"/>
    <property type="molecule type" value="Genomic_DNA"/>
</dbReference>
<organism evidence="2 3">
    <name type="scientific">Anoxybacillus flavithermus</name>
    <dbReference type="NCBI Taxonomy" id="33934"/>
    <lineage>
        <taxon>Bacteria</taxon>
        <taxon>Bacillati</taxon>
        <taxon>Bacillota</taxon>
        <taxon>Bacilli</taxon>
        <taxon>Bacillales</taxon>
        <taxon>Anoxybacillaceae</taxon>
        <taxon>Anoxybacillus</taxon>
    </lineage>
</organism>
<name>A0AAX1ZWC9_9BACL</name>
<comment type="caution">
    <text evidence="2">The sequence shown here is derived from an EMBL/GenBank/DDBJ whole genome shotgun (WGS) entry which is preliminary data.</text>
</comment>
<evidence type="ECO:0000259" key="1">
    <source>
        <dbReference type="SMART" id="SM00885"/>
    </source>
</evidence>
<dbReference type="SMART" id="SM00885">
    <property type="entry name" value="D5_N"/>
    <property type="match status" value="1"/>
</dbReference>
<protein>
    <submittedName>
        <fullName evidence="2">DNA primase</fullName>
    </submittedName>
</protein>
<evidence type="ECO:0000313" key="3">
    <source>
        <dbReference type="Proteomes" id="UP000286434"/>
    </source>
</evidence>
<gene>
    <name evidence="2" type="ORF">EA138_14460</name>
</gene>
<dbReference type="AlphaFoldDB" id="A0AAX1ZWC9"/>
<accession>A0AAX1ZWC9</accession>
<feature type="domain" description="Bacteriophage/plasmid primase P4 C-terminal" evidence="1">
    <location>
        <begin position="11"/>
        <end position="149"/>
    </location>
</feature>